<dbReference type="GeneID" id="54333127"/>
<evidence type="ECO:0000256" key="1">
    <source>
        <dbReference type="SAM" id="Coils"/>
    </source>
</evidence>
<keyword evidence="1" id="KW-0175">Coiled coil</keyword>
<feature type="coiled-coil region" evidence="1">
    <location>
        <begin position="913"/>
        <end position="973"/>
    </location>
</feature>
<dbReference type="Proteomes" id="UP000324241">
    <property type="component" value="Unassembled WGS sequence"/>
</dbReference>
<organism evidence="3 4">
    <name type="scientific">Aspergillus tanneri</name>
    <dbReference type="NCBI Taxonomy" id="1220188"/>
    <lineage>
        <taxon>Eukaryota</taxon>
        <taxon>Fungi</taxon>
        <taxon>Dikarya</taxon>
        <taxon>Ascomycota</taxon>
        <taxon>Pezizomycotina</taxon>
        <taxon>Eurotiomycetes</taxon>
        <taxon>Eurotiomycetidae</taxon>
        <taxon>Eurotiales</taxon>
        <taxon>Aspergillaceae</taxon>
        <taxon>Aspergillus</taxon>
        <taxon>Aspergillus subgen. Circumdati</taxon>
    </lineage>
</organism>
<feature type="compositionally biased region" description="Polar residues" evidence="2">
    <location>
        <begin position="726"/>
        <end position="736"/>
    </location>
</feature>
<feature type="region of interest" description="Disordered" evidence="2">
    <location>
        <begin position="700"/>
        <end position="893"/>
    </location>
</feature>
<evidence type="ECO:0000313" key="3">
    <source>
        <dbReference type="EMBL" id="KAA8643656.1"/>
    </source>
</evidence>
<dbReference type="AlphaFoldDB" id="A0A5M9MD43"/>
<sequence>MSHTSASSTHDGLEQACMTVLASHLNVSIAEEREISPEAPVLKLVDAVLHSELPIKDRNPIELIVILQQKKESITPELNQILSRCLAYVLLRSNSQAAEETALFFLRDTSRFAKNTESEDSGCRPPKEGQYWGSLNRLARDTPEWRSKDRTEISQHRRELDLLQHMLNDALHGLFVDERKGLRLRVLAGKCLAEAVLETQFDLPAPISNEATFTGVAPMLSFGTDVVLRFFASLIVQILAVNDIVVWPLDNTKHRSMFFKHLYDNTEDPVRSFYSYSNEVDKPGMNNVNVTAPTCYLLHSININDTITARGSALAVFRGTYLIFVCSVEHRSKKSFEYVEVPLEFVQRPTYTEDQGIRLQFKKESLIFINAKGHHLDGGRIELYSDNDLTALHSEIENVYKKLKSLKFGPVVRRSSSLAVSLDTAEELGRQHDKYIQTKAPVHGDNAIQVPESPGPNERIDCTMTQGNLEIEDSVSGVVSNEPLSEPTESRGVPLCSLTGTGSQLEQAMSGQNIHSKSAGSVQARGTDTQESLIFPLRRTGKKVYSAVSKAVLHQCENPRLSDVTDKGSLKYIELASTSLANNIMKRKRGISLSHLPSPKSKKISENSDPTIGFHEANVELVQGDSRESLKGRGRLIGQKLAAAFQKADISQGTERDNQGTEEADTPGSQMGSIGEGEDEHSLIRESLGQENLDEIKRGTFAASGLPPVDTQKDTVQVPERPKITPKTSIVDTNGSPRLVTWTKHDNIVSSKNQPRIGQNQGSDIEQNQTSSDQDESGYDAGTENSEGGSDGENISYLPASGQKHGTFSSRESPRINSEMDPALTKRFPRPAGGSYSTHSDPQQSATHKATLRRTPGLGKNSSKGNERQKTPGHPSRELSAGYKSAGLTDSKVPIDEAPGDVRQARPVLNNTMQLLTQANENLIQQLKKEKDAANKLFGMCCEEYSRALDGLLKTQEERVRQFEELINSISQQHVRMCEGLIHRLRENEQRVRLRASLYRTHDSERQG</sequence>
<evidence type="ECO:0000256" key="2">
    <source>
        <dbReference type="SAM" id="MobiDB-lite"/>
    </source>
</evidence>
<evidence type="ECO:0000313" key="4">
    <source>
        <dbReference type="Proteomes" id="UP000324241"/>
    </source>
</evidence>
<comment type="caution">
    <text evidence="3">The sequence shown here is derived from an EMBL/GenBank/DDBJ whole genome shotgun (WGS) entry which is preliminary data.</text>
</comment>
<protein>
    <submittedName>
        <fullName evidence="3">Uncharacterized protein</fullName>
    </submittedName>
</protein>
<feature type="compositionally biased region" description="Polar residues" evidence="2">
    <location>
        <begin position="835"/>
        <end position="848"/>
    </location>
</feature>
<dbReference type="EMBL" id="QUQM01000005">
    <property type="protein sequence ID" value="KAA8643656.1"/>
    <property type="molecule type" value="Genomic_DNA"/>
</dbReference>
<gene>
    <name evidence="3" type="ORF">ATNIH1004_010425</name>
</gene>
<reference evidence="3 4" key="1">
    <citation type="submission" date="2019-08" db="EMBL/GenBank/DDBJ databases">
        <title>The genome sequence of a newly discovered highly antifungal drug resistant Aspergillus species, Aspergillus tanneri NIH 1004.</title>
        <authorList>
            <person name="Mounaud S."/>
            <person name="Singh I."/>
            <person name="Joardar V."/>
            <person name="Pakala S."/>
            <person name="Pakala S."/>
            <person name="Venepally P."/>
            <person name="Chung J.K."/>
            <person name="Losada L."/>
            <person name="Nierman W.C."/>
        </authorList>
    </citation>
    <scope>NUCLEOTIDE SEQUENCE [LARGE SCALE GENOMIC DNA]</scope>
    <source>
        <strain evidence="3 4">NIH1004</strain>
    </source>
</reference>
<feature type="region of interest" description="Disordered" evidence="2">
    <location>
        <begin position="591"/>
        <end position="611"/>
    </location>
</feature>
<proteinExistence type="predicted"/>
<feature type="compositionally biased region" description="Polar residues" evidence="2">
    <location>
        <begin position="748"/>
        <end position="772"/>
    </location>
</feature>
<dbReference type="RefSeq" id="XP_033423018.1">
    <property type="nucleotide sequence ID" value="XM_033575000.1"/>
</dbReference>
<name>A0A5M9MD43_9EURO</name>
<dbReference type="OrthoDB" id="5374844at2759"/>
<feature type="region of interest" description="Disordered" evidence="2">
    <location>
        <begin position="647"/>
        <end position="680"/>
    </location>
</feature>
<accession>A0A5M9MD43</accession>